<organism evidence="1 2">
    <name type="scientific">Crocosphaera watsonii WH 0401</name>
    <dbReference type="NCBI Taxonomy" id="555881"/>
    <lineage>
        <taxon>Bacteria</taxon>
        <taxon>Bacillati</taxon>
        <taxon>Cyanobacteriota</taxon>
        <taxon>Cyanophyceae</taxon>
        <taxon>Oscillatoriophycideae</taxon>
        <taxon>Chroococcales</taxon>
        <taxon>Aphanothecaceae</taxon>
        <taxon>Crocosphaera</taxon>
    </lineage>
</organism>
<dbReference type="RefSeq" id="WP_021837084.1">
    <property type="nucleotide sequence ID" value="NZ_CAQM01000893.1"/>
</dbReference>
<comment type="caution">
    <text evidence="1">The sequence shown here is derived from an EMBL/GenBank/DDBJ whole genome shotgun (WGS) entry which is preliminary data.</text>
</comment>
<proteinExistence type="predicted"/>
<evidence type="ECO:0000313" key="1">
    <source>
        <dbReference type="EMBL" id="CCQ64468.1"/>
    </source>
</evidence>
<evidence type="ECO:0000313" key="2">
    <source>
        <dbReference type="Proteomes" id="UP000018198"/>
    </source>
</evidence>
<accession>T2JF53</accession>
<reference evidence="1 2" key="2">
    <citation type="submission" date="2013-09" db="EMBL/GenBank/DDBJ databases">
        <title>Whole genome comparison of six Crocosphaera watsonii strains with differing phenotypes.</title>
        <authorList>
            <person name="Bench S.R."/>
            <person name="Heller P."/>
            <person name="Frank I."/>
            <person name="Arciniega M."/>
            <person name="Shilova I.N."/>
            <person name="Zehr J.P."/>
        </authorList>
    </citation>
    <scope>NUCLEOTIDE SEQUENCE [LARGE SCALE GENOMIC DNA]</scope>
    <source>
        <strain evidence="1 2">WH 0401</strain>
    </source>
</reference>
<reference evidence="1 2" key="1">
    <citation type="submission" date="2013-01" db="EMBL/GenBank/DDBJ databases">
        <authorList>
            <person name="Bench S."/>
        </authorList>
    </citation>
    <scope>NUCLEOTIDE SEQUENCE [LARGE SCALE GENOMIC DNA]</scope>
    <source>
        <strain evidence="1 2">WH 0401</strain>
    </source>
</reference>
<dbReference type="EMBL" id="CAQM01000893">
    <property type="protein sequence ID" value="CCQ64468.1"/>
    <property type="molecule type" value="Genomic_DNA"/>
</dbReference>
<dbReference type="AlphaFoldDB" id="T2JF53"/>
<name>T2JF53_CROWT</name>
<protein>
    <submittedName>
        <fullName evidence="1">Transposase, IS605 OrfB</fullName>
    </submittedName>
</protein>
<dbReference type="Proteomes" id="UP000018198">
    <property type="component" value="Unassembled WGS sequence"/>
</dbReference>
<gene>
    <name evidence="1" type="ORF">CWATWH0401_3560</name>
</gene>
<sequence length="74" mass="7957">MKYLGEHLNGSVGHTQTGASAVLGSPQVEQLAYPNALGESDLWIINGNIDNLSCLVEQGISSSDVERIPRYNEV</sequence>